<evidence type="ECO:0000256" key="1">
    <source>
        <dbReference type="SAM" id="SignalP"/>
    </source>
</evidence>
<dbReference type="PANTHER" id="PTHR36768:SF1">
    <property type="entry name" value="ATP-DEPENDENT HELICASE_DEOXYRIBONUCLEASE SUBUNIT B"/>
    <property type="match status" value="1"/>
</dbReference>
<protein>
    <submittedName>
        <fullName evidence="2">Uncharacterized protein</fullName>
    </submittedName>
</protein>
<name>A0AAW1W5V4_RUBAR</name>
<dbReference type="AlphaFoldDB" id="A0AAW1W5V4"/>
<reference evidence="2 3" key="1">
    <citation type="journal article" date="2023" name="G3 (Bethesda)">
        <title>A chromosome-length genome assembly and annotation of blackberry (Rubus argutus, cv. 'Hillquist').</title>
        <authorList>
            <person name="Bruna T."/>
            <person name="Aryal R."/>
            <person name="Dudchenko O."/>
            <person name="Sargent D.J."/>
            <person name="Mead D."/>
            <person name="Buti M."/>
            <person name="Cavallini A."/>
            <person name="Hytonen T."/>
            <person name="Andres J."/>
            <person name="Pham M."/>
            <person name="Weisz D."/>
            <person name="Mascagni F."/>
            <person name="Usai G."/>
            <person name="Natali L."/>
            <person name="Bassil N."/>
            <person name="Fernandez G.E."/>
            <person name="Lomsadze A."/>
            <person name="Armour M."/>
            <person name="Olukolu B."/>
            <person name="Poorten T."/>
            <person name="Britton C."/>
            <person name="Davik J."/>
            <person name="Ashrafi H."/>
            <person name="Aiden E.L."/>
            <person name="Borodovsky M."/>
            <person name="Worthington M."/>
        </authorList>
    </citation>
    <scope>NUCLEOTIDE SEQUENCE [LARGE SCALE GENOMIC DNA]</scope>
    <source>
        <strain evidence="2">PI 553951</strain>
    </source>
</reference>
<organism evidence="2 3">
    <name type="scientific">Rubus argutus</name>
    <name type="common">Southern blackberry</name>
    <dbReference type="NCBI Taxonomy" id="59490"/>
    <lineage>
        <taxon>Eukaryota</taxon>
        <taxon>Viridiplantae</taxon>
        <taxon>Streptophyta</taxon>
        <taxon>Embryophyta</taxon>
        <taxon>Tracheophyta</taxon>
        <taxon>Spermatophyta</taxon>
        <taxon>Magnoliopsida</taxon>
        <taxon>eudicotyledons</taxon>
        <taxon>Gunneridae</taxon>
        <taxon>Pentapetalae</taxon>
        <taxon>rosids</taxon>
        <taxon>fabids</taxon>
        <taxon>Rosales</taxon>
        <taxon>Rosaceae</taxon>
        <taxon>Rosoideae</taxon>
        <taxon>Rosoideae incertae sedis</taxon>
        <taxon>Rubus</taxon>
    </lineage>
</organism>
<dbReference type="EMBL" id="JBEDUW010000006">
    <property type="protein sequence ID" value="KAK9920270.1"/>
    <property type="molecule type" value="Genomic_DNA"/>
</dbReference>
<sequence>MVGRGRRSIVSLFLLVLLSLSTPRITIAYRPGDIVPMSKMGLYHSMKTDWHDDRSTLPNLCCESRGVDSHSEADGVTLALIPTKYHFKLGEKSS</sequence>
<evidence type="ECO:0000313" key="3">
    <source>
        <dbReference type="Proteomes" id="UP001457282"/>
    </source>
</evidence>
<gene>
    <name evidence="2" type="ORF">M0R45_028828</name>
</gene>
<proteinExistence type="predicted"/>
<dbReference type="PANTHER" id="PTHR36768">
    <property type="entry name" value="ATP-DEPENDENT HELICASE/DEOXYRIBONUCLEASE SUBUNIT B"/>
    <property type="match status" value="1"/>
</dbReference>
<evidence type="ECO:0000313" key="2">
    <source>
        <dbReference type="EMBL" id="KAK9920270.1"/>
    </source>
</evidence>
<keyword evidence="1" id="KW-0732">Signal</keyword>
<comment type="caution">
    <text evidence="2">The sequence shown here is derived from an EMBL/GenBank/DDBJ whole genome shotgun (WGS) entry which is preliminary data.</text>
</comment>
<keyword evidence="3" id="KW-1185">Reference proteome</keyword>
<feature type="chain" id="PRO_5043351588" evidence="1">
    <location>
        <begin position="29"/>
        <end position="94"/>
    </location>
</feature>
<feature type="signal peptide" evidence="1">
    <location>
        <begin position="1"/>
        <end position="28"/>
    </location>
</feature>
<accession>A0AAW1W5V4</accession>
<dbReference type="Proteomes" id="UP001457282">
    <property type="component" value="Unassembled WGS sequence"/>
</dbReference>